<evidence type="ECO:0000313" key="2">
    <source>
        <dbReference type="EMBL" id="TIC62188.1"/>
    </source>
</evidence>
<reference evidence="2 3" key="1">
    <citation type="submission" date="2019-03" db="EMBL/GenBank/DDBJ databases">
        <title>Sequencing 25 genomes of Wallemia mellicola.</title>
        <authorList>
            <person name="Gostincar C."/>
        </authorList>
    </citation>
    <scope>NUCLEOTIDE SEQUENCE [LARGE SCALE GENOMIC DNA]</scope>
    <source>
        <strain evidence="2 3">EXF-757</strain>
    </source>
</reference>
<dbReference type="Proteomes" id="UP000310708">
    <property type="component" value="Unassembled WGS sequence"/>
</dbReference>
<protein>
    <recommendedName>
        <fullName evidence="4">ATPase expression protein 2, mitochondrial</fullName>
    </recommendedName>
</protein>
<gene>
    <name evidence="2" type="ORF">E3Q01_04080</name>
</gene>
<name>A0A4T0LLP6_9BASI</name>
<proteinExistence type="predicted"/>
<feature type="chain" id="PRO_5030101581" description="ATPase expression protein 2, mitochondrial" evidence="1">
    <location>
        <begin position="23"/>
        <end position="503"/>
    </location>
</feature>
<organism evidence="2 3">
    <name type="scientific">Wallemia mellicola</name>
    <dbReference type="NCBI Taxonomy" id="1708541"/>
    <lineage>
        <taxon>Eukaryota</taxon>
        <taxon>Fungi</taxon>
        <taxon>Dikarya</taxon>
        <taxon>Basidiomycota</taxon>
        <taxon>Wallemiomycotina</taxon>
        <taxon>Wallemiomycetes</taxon>
        <taxon>Wallemiales</taxon>
        <taxon>Wallemiaceae</taxon>
        <taxon>Wallemia</taxon>
    </lineage>
</organism>
<sequence>MQADVVGVVLVAVLFVSFDSSSNKNLSSKSIKLFVSNSIKSSISGNKKQMPCSEIFSKISIVGSLLFINSPSSSPYLHQLSELLNKRDFYNLIKNFKHCDLPLHSLQQLELSSLNSQEKRRLLKLTSNIRPISRATLNLTTLLFNQLTNKNDKDIANLIHQYSHIRPYNMEEPLRLYRMSESDKHSLLALLEFAYKSNNDRLYFQLYNTIKIHQLEFNFKVVRIHIFKSHDKLQHINKLLRYMNNDYFDDGQKRHLWFKIIKLFCLDEISSYGNSLHNSISILDEWQRAYFDIPSAITKDTTHPIFSLSNYSGFHKINRPLSPAYLIIMQKAADLGDLTTCFKLLGDLVDVNSLTGKFTTNAIKQAQLEKHDNRFNKLIIPLNAYLILYQACKNTSQRSISQRTDLLYKVHNYFIQQESFGIIKGDNVVPQDNRGNQVPSPNQILMILTTFLTITQNRQTVLEVWQQLRVKFRKQSSGWVGWNKVERYHRIRRLLYECKEYTS</sequence>
<evidence type="ECO:0008006" key="4">
    <source>
        <dbReference type="Google" id="ProtNLM"/>
    </source>
</evidence>
<dbReference type="EMBL" id="SPRX01000076">
    <property type="protein sequence ID" value="TIC62188.1"/>
    <property type="molecule type" value="Genomic_DNA"/>
</dbReference>
<accession>A0A4T0LLP6</accession>
<comment type="caution">
    <text evidence="2">The sequence shown here is derived from an EMBL/GenBank/DDBJ whole genome shotgun (WGS) entry which is preliminary data.</text>
</comment>
<keyword evidence="1" id="KW-0732">Signal</keyword>
<evidence type="ECO:0000313" key="3">
    <source>
        <dbReference type="Proteomes" id="UP000310708"/>
    </source>
</evidence>
<dbReference type="AlphaFoldDB" id="A0A4T0LLP6"/>
<feature type="signal peptide" evidence="1">
    <location>
        <begin position="1"/>
        <end position="22"/>
    </location>
</feature>
<evidence type="ECO:0000256" key="1">
    <source>
        <dbReference type="SAM" id="SignalP"/>
    </source>
</evidence>